<feature type="non-terminal residue" evidence="2">
    <location>
        <position position="1"/>
    </location>
</feature>
<dbReference type="AlphaFoldDB" id="A0A0F8W874"/>
<sequence>RRHFGAPEDAPKRVPKKREYSHEPMYLQEKKKWEDCLVPELRKRLGRMQNPKKLQMFIALAQEHNHQILYREAIDKVRELGYNWLIPRMPNISKMMDVTEPGFGQKKKPKIRKVRVDE</sequence>
<accession>A0A0F8W874</accession>
<feature type="region of interest" description="Disordered" evidence="1">
    <location>
        <begin position="97"/>
        <end position="118"/>
    </location>
</feature>
<name>A0A0F8W874_9ZZZZ</name>
<comment type="caution">
    <text evidence="2">The sequence shown here is derived from an EMBL/GenBank/DDBJ whole genome shotgun (WGS) entry which is preliminary data.</text>
</comment>
<proteinExistence type="predicted"/>
<dbReference type="EMBL" id="LAZR01066818">
    <property type="protein sequence ID" value="KKK52828.1"/>
    <property type="molecule type" value="Genomic_DNA"/>
</dbReference>
<feature type="compositionally biased region" description="Basic residues" evidence="1">
    <location>
        <begin position="105"/>
        <end position="118"/>
    </location>
</feature>
<reference evidence="2" key="1">
    <citation type="journal article" date="2015" name="Nature">
        <title>Complex archaea that bridge the gap between prokaryotes and eukaryotes.</title>
        <authorList>
            <person name="Spang A."/>
            <person name="Saw J.H."/>
            <person name="Jorgensen S.L."/>
            <person name="Zaremba-Niedzwiedzka K."/>
            <person name="Martijn J."/>
            <person name="Lind A.E."/>
            <person name="van Eijk R."/>
            <person name="Schleper C."/>
            <person name="Guy L."/>
            <person name="Ettema T.J."/>
        </authorList>
    </citation>
    <scope>NUCLEOTIDE SEQUENCE</scope>
</reference>
<organism evidence="2">
    <name type="scientific">marine sediment metagenome</name>
    <dbReference type="NCBI Taxonomy" id="412755"/>
    <lineage>
        <taxon>unclassified sequences</taxon>
        <taxon>metagenomes</taxon>
        <taxon>ecological metagenomes</taxon>
    </lineage>
</organism>
<protein>
    <submittedName>
        <fullName evidence="2">Uncharacterized protein</fullName>
    </submittedName>
</protein>
<evidence type="ECO:0000313" key="2">
    <source>
        <dbReference type="EMBL" id="KKK52828.1"/>
    </source>
</evidence>
<evidence type="ECO:0000256" key="1">
    <source>
        <dbReference type="SAM" id="MobiDB-lite"/>
    </source>
</evidence>
<gene>
    <name evidence="2" type="ORF">LCGC14_3101000</name>
</gene>
<feature type="region of interest" description="Disordered" evidence="1">
    <location>
        <begin position="1"/>
        <end position="21"/>
    </location>
</feature>